<feature type="compositionally biased region" description="Low complexity" evidence="2">
    <location>
        <begin position="436"/>
        <end position="448"/>
    </location>
</feature>
<evidence type="ECO:0000256" key="2">
    <source>
        <dbReference type="SAM" id="MobiDB-lite"/>
    </source>
</evidence>
<keyword evidence="1" id="KW-0547">Nucleotide-binding</keyword>
<feature type="compositionally biased region" description="Polar residues" evidence="2">
    <location>
        <begin position="399"/>
        <end position="412"/>
    </location>
</feature>
<dbReference type="SMART" id="SM00173">
    <property type="entry name" value="RAS"/>
    <property type="match status" value="1"/>
</dbReference>
<dbReference type="InterPro" id="IPR001806">
    <property type="entry name" value="Small_GTPase"/>
</dbReference>
<dbReference type="OrthoDB" id="2528632at2759"/>
<dbReference type="SMART" id="SM00174">
    <property type="entry name" value="RHO"/>
    <property type="match status" value="1"/>
</dbReference>
<comment type="caution">
    <text evidence="3">The sequence shown here is derived from an EMBL/GenBank/DDBJ whole genome shotgun (WGS) entry which is preliminary data.</text>
</comment>
<feature type="compositionally biased region" description="Low complexity" evidence="2">
    <location>
        <begin position="220"/>
        <end position="233"/>
    </location>
</feature>
<keyword evidence="4" id="KW-1185">Reference proteome</keyword>
<evidence type="ECO:0008006" key="5">
    <source>
        <dbReference type="Google" id="ProtNLM"/>
    </source>
</evidence>
<dbReference type="Gene3D" id="3.40.50.300">
    <property type="entry name" value="P-loop containing nucleotide triphosphate hydrolases"/>
    <property type="match status" value="2"/>
</dbReference>
<proteinExistence type="predicted"/>
<evidence type="ECO:0000313" key="4">
    <source>
        <dbReference type="Proteomes" id="UP000237144"/>
    </source>
</evidence>
<evidence type="ECO:0000256" key="1">
    <source>
        <dbReference type="ARBA" id="ARBA00022741"/>
    </source>
</evidence>
<dbReference type="GO" id="GO:0005525">
    <property type="term" value="F:GTP binding"/>
    <property type="evidence" value="ECO:0007669"/>
    <property type="project" value="InterPro"/>
</dbReference>
<feature type="compositionally biased region" description="Low complexity" evidence="2">
    <location>
        <begin position="16"/>
        <end position="32"/>
    </location>
</feature>
<dbReference type="PROSITE" id="PS51419">
    <property type="entry name" value="RAB"/>
    <property type="match status" value="1"/>
</dbReference>
<feature type="compositionally biased region" description="Low complexity" evidence="2">
    <location>
        <begin position="459"/>
        <end position="475"/>
    </location>
</feature>
<dbReference type="STRING" id="741276.A0A2S5BCY7"/>
<dbReference type="NCBIfam" id="TIGR00231">
    <property type="entry name" value="small_GTP"/>
    <property type="match status" value="1"/>
</dbReference>
<feature type="compositionally biased region" description="Polar residues" evidence="2">
    <location>
        <begin position="42"/>
        <end position="52"/>
    </location>
</feature>
<dbReference type="InterPro" id="IPR027417">
    <property type="entry name" value="P-loop_NTPase"/>
</dbReference>
<sequence>MTTLVALPPSSPLPLSPESYSSRSSSPCSTSSGRQPPPPLPTYTSFDISKFTQARPVTYSQPSQPPPSRRSARPGHRPSQSMSRINYPPAVKVIDFATRPTSPTPSPPVSKRAHRPTRSVDPGARTFEPADGAATPKEATASASTQRPGPQRSRTLSFSTAQQAFLPSRARVPTSSTSSSSAALPFPTVEAGKAASSVQLDRTSSTGSSASFPWRRARPSRLSLSTRSGSSLRVPGSVDERDSGCAADYLEAKVVILGSQGVGKTSLITRSTTGRFSAARTSTIGASLLAKKLVIENTKVHLQLWDAAGQERFRTLAPLFYRGALAAVLVYDVTNEASLQDVKFWMAELRKNMPDDLIIVVVGAKADLADSCPTIPLAEAQRKIASWRDELERAERGESTSAPASANLSRSRSPGDPVSEVLWNEGPLSRPRTYSTPSAATVPTITTTGPPPTPPHVPNPLRSSTRSTRSAQTSSPPSPRLAASLTRPTHTLTASATMPDLTGYTLSGLPSRGQHTMTRTASSDSSQSQTSSAASAATTGSQPHASPLPAPTRSMSSFGLMNLLPGGGGTSSSASSSTATLPGAAASTIAAAFSPTRRRSLEDRAGVGALLRENLSSHTAARRAAAAAEEARLDALVDQCPIEVIEVSAKDGFGVEDVFRSIAEQLIEHRAEIERRQQKLRHKDSIILREEDPKEATRAAGCAC</sequence>
<protein>
    <recommendedName>
        <fullName evidence="5">Small monomeric GTPase</fullName>
    </recommendedName>
</protein>
<feature type="compositionally biased region" description="Low complexity" evidence="2">
    <location>
        <begin position="518"/>
        <end position="542"/>
    </location>
</feature>
<accession>A0A2S5BCY7</accession>
<feature type="region of interest" description="Disordered" evidence="2">
    <location>
        <begin position="194"/>
        <end position="237"/>
    </location>
</feature>
<gene>
    <name evidence="3" type="ORF">BMF94_2398</name>
</gene>
<dbReference type="PROSITE" id="PS51421">
    <property type="entry name" value="RAS"/>
    <property type="match status" value="1"/>
</dbReference>
<dbReference type="PANTHER" id="PTHR47978">
    <property type="match status" value="1"/>
</dbReference>
<dbReference type="EMBL" id="PJQD01000023">
    <property type="protein sequence ID" value="POY74637.1"/>
    <property type="molecule type" value="Genomic_DNA"/>
</dbReference>
<feature type="region of interest" description="Disordered" evidence="2">
    <location>
        <begin position="1"/>
        <end position="157"/>
    </location>
</feature>
<feature type="compositionally biased region" description="Polar residues" evidence="2">
    <location>
        <begin position="141"/>
        <end position="157"/>
    </location>
</feature>
<evidence type="ECO:0000313" key="3">
    <source>
        <dbReference type="EMBL" id="POY74637.1"/>
    </source>
</evidence>
<reference evidence="3 4" key="1">
    <citation type="journal article" date="2018" name="Front. Microbiol.">
        <title>Prospects for Fungal Bioremediation of Acidic Radioactive Waste Sites: Characterization and Genome Sequence of Rhodotorula taiwanensis MD1149.</title>
        <authorList>
            <person name="Tkavc R."/>
            <person name="Matrosova V.Y."/>
            <person name="Grichenko O.E."/>
            <person name="Gostincar C."/>
            <person name="Volpe R.P."/>
            <person name="Klimenkova P."/>
            <person name="Gaidamakova E.K."/>
            <person name="Zhou C.E."/>
            <person name="Stewart B.J."/>
            <person name="Lyman M.G."/>
            <person name="Malfatti S.A."/>
            <person name="Rubinfeld B."/>
            <person name="Courtot M."/>
            <person name="Singh J."/>
            <person name="Dalgard C.L."/>
            <person name="Hamilton T."/>
            <person name="Frey K.G."/>
            <person name="Gunde-Cimerman N."/>
            <person name="Dugan L."/>
            <person name="Daly M.J."/>
        </authorList>
    </citation>
    <scope>NUCLEOTIDE SEQUENCE [LARGE SCALE GENOMIC DNA]</scope>
    <source>
        <strain evidence="3 4">MD1149</strain>
    </source>
</reference>
<dbReference type="Proteomes" id="UP000237144">
    <property type="component" value="Unassembled WGS sequence"/>
</dbReference>
<dbReference type="SMART" id="SM00175">
    <property type="entry name" value="RAB"/>
    <property type="match status" value="1"/>
</dbReference>
<organism evidence="3 4">
    <name type="scientific">Rhodotorula taiwanensis</name>
    <dbReference type="NCBI Taxonomy" id="741276"/>
    <lineage>
        <taxon>Eukaryota</taxon>
        <taxon>Fungi</taxon>
        <taxon>Dikarya</taxon>
        <taxon>Basidiomycota</taxon>
        <taxon>Pucciniomycotina</taxon>
        <taxon>Microbotryomycetes</taxon>
        <taxon>Sporidiobolales</taxon>
        <taxon>Sporidiobolaceae</taxon>
        <taxon>Rhodotorula</taxon>
    </lineage>
</organism>
<feature type="compositionally biased region" description="Pro residues" evidence="2">
    <location>
        <begin position="449"/>
        <end position="458"/>
    </location>
</feature>
<dbReference type="GO" id="GO:0003924">
    <property type="term" value="F:GTPase activity"/>
    <property type="evidence" value="ECO:0007669"/>
    <property type="project" value="InterPro"/>
</dbReference>
<dbReference type="AlphaFoldDB" id="A0A2S5BCY7"/>
<dbReference type="InterPro" id="IPR005225">
    <property type="entry name" value="Small_GTP-bd"/>
</dbReference>
<dbReference type="PRINTS" id="PR00449">
    <property type="entry name" value="RASTRNSFRMNG"/>
</dbReference>
<feature type="region of interest" description="Disordered" evidence="2">
    <location>
        <begin position="392"/>
        <end position="579"/>
    </location>
</feature>
<dbReference type="Pfam" id="PF00071">
    <property type="entry name" value="Ras"/>
    <property type="match status" value="1"/>
</dbReference>
<feature type="compositionally biased region" description="Polar residues" evidence="2">
    <location>
        <begin position="486"/>
        <end position="496"/>
    </location>
</feature>
<name>A0A2S5BCY7_9BASI</name>
<feature type="compositionally biased region" description="Polar residues" evidence="2">
    <location>
        <begin position="196"/>
        <end position="211"/>
    </location>
</feature>
<dbReference type="SUPFAM" id="SSF52540">
    <property type="entry name" value="P-loop containing nucleoside triphosphate hydrolases"/>
    <property type="match status" value="1"/>
</dbReference>
<dbReference type="FunFam" id="3.40.50.300:FF:001447">
    <property type="entry name" value="Ras-related protein Rab-1B"/>
    <property type="match status" value="1"/>
</dbReference>
<dbReference type="CDD" id="cd00154">
    <property type="entry name" value="Rab"/>
    <property type="match status" value="1"/>
</dbReference>